<sequence>MQVFPPGSGTVHQVIALESKKTEAPMWLTLARLLSSQQSSQQI</sequence>
<protein>
    <submittedName>
        <fullName evidence="1">Uncharacterized protein</fullName>
    </submittedName>
</protein>
<name>A0A0A9AD82_ARUDO</name>
<organism evidence="1">
    <name type="scientific">Arundo donax</name>
    <name type="common">Giant reed</name>
    <name type="synonym">Donax arundinaceus</name>
    <dbReference type="NCBI Taxonomy" id="35708"/>
    <lineage>
        <taxon>Eukaryota</taxon>
        <taxon>Viridiplantae</taxon>
        <taxon>Streptophyta</taxon>
        <taxon>Embryophyta</taxon>
        <taxon>Tracheophyta</taxon>
        <taxon>Spermatophyta</taxon>
        <taxon>Magnoliopsida</taxon>
        <taxon>Liliopsida</taxon>
        <taxon>Poales</taxon>
        <taxon>Poaceae</taxon>
        <taxon>PACMAD clade</taxon>
        <taxon>Arundinoideae</taxon>
        <taxon>Arundineae</taxon>
        <taxon>Arundo</taxon>
    </lineage>
</organism>
<reference evidence="1" key="1">
    <citation type="submission" date="2014-09" db="EMBL/GenBank/DDBJ databases">
        <authorList>
            <person name="Magalhaes I.L.F."/>
            <person name="Oliveira U."/>
            <person name="Santos F.R."/>
            <person name="Vidigal T.H.D.A."/>
            <person name="Brescovit A.D."/>
            <person name="Santos A.J."/>
        </authorList>
    </citation>
    <scope>NUCLEOTIDE SEQUENCE</scope>
    <source>
        <tissue evidence="1">Shoot tissue taken approximately 20 cm above the soil surface</tissue>
    </source>
</reference>
<evidence type="ECO:0000313" key="1">
    <source>
        <dbReference type="EMBL" id="JAD49056.1"/>
    </source>
</evidence>
<dbReference type="AlphaFoldDB" id="A0A0A9AD82"/>
<reference evidence="1" key="2">
    <citation type="journal article" date="2015" name="Data Brief">
        <title>Shoot transcriptome of the giant reed, Arundo donax.</title>
        <authorList>
            <person name="Barrero R.A."/>
            <person name="Guerrero F.D."/>
            <person name="Moolhuijzen P."/>
            <person name="Goolsby J.A."/>
            <person name="Tidwell J."/>
            <person name="Bellgard S.E."/>
            <person name="Bellgard M.I."/>
        </authorList>
    </citation>
    <scope>NUCLEOTIDE SEQUENCE</scope>
    <source>
        <tissue evidence="1">Shoot tissue taken approximately 20 cm above the soil surface</tissue>
    </source>
</reference>
<dbReference type="EMBL" id="GBRH01248839">
    <property type="protein sequence ID" value="JAD49056.1"/>
    <property type="molecule type" value="Transcribed_RNA"/>
</dbReference>
<accession>A0A0A9AD82</accession>
<proteinExistence type="predicted"/>